<accession>A0ABQ8FLE7</accession>
<gene>
    <name evidence="2" type="ORF">BASA50_002447</name>
</gene>
<dbReference type="EMBL" id="JAFCIX010000042">
    <property type="protein sequence ID" value="KAH6600271.1"/>
    <property type="molecule type" value="Genomic_DNA"/>
</dbReference>
<dbReference type="Proteomes" id="UP001648503">
    <property type="component" value="Unassembled WGS sequence"/>
</dbReference>
<evidence type="ECO:0000313" key="3">
    <source>
        <dbReference type="Proteomes" id="UP001648503"/>
    </source>
</evidence>
<keyword evidence="3" id="KW-1185">Reference proteome</keyword>
<proteinExistence type="predicted"/>
<reference evidence="2 3" key="1">
    <citation type="submission" date="2021-02" db="EMBL/GenBank/DDBJ databases">
        <title>Variation within the Batrachochytrium salamandrivorans European outbreak.</title>
        <authorList>
            <person name="Kelly M."/>
            <person name="Pasmans F."/>
            <person name="Shea T.P."/>
            <person name="Munoz J.F."/>
            <person name="Carranza S."/>
            <person name="Cuomo C.A."/>
            <person name="Martel A."/>
        </authorList>
    </citation>
    <scope>NUCLEOTIDE SEQUENCE [LARGE SCALE GENOMIC DNA]</scope>
    <source>
        <strain evidence="2 3">AMFP18/2</strain>
    </source>
</reference>
<evidence type="ECO:0000256" key="1">
    <source>
        <dbReference type="SAM" id="Coils"/>
    </source>
</evidence>
<organism evidence="2 3">
    <name type="scientific">Batrachochytrium salamandrivorans</name>
    <dbReference type="NCBI Taxonomy" id="1357716"/>
    <lineage>
        <taxon>Eukaryota</taxon>
        <taxon>Fungi</taxon>
        <taxon>Fungi incertae sedis</taxon>
        <taxon>Chytridiomycota</taxon>
        <taxon>Chytridiomycota incertae sedis</taxon>
        <taxon>Chytridiomycetes</taxon>
        <taxon>Rhizophydiales</taxon>
        <taxon>Rhizophydiales incertae sedis</taxon>
        <taxon>Batrachochytrium</taxon>
    </lineage>
</organism>
<name>A0ABQ8FLE7_9FUNG</name>
<sequence>MHTCVHQIDNVQDVINASGLINYETKTLPPSIIKSQLQTRSNVIRPIHLATPKPQSSSPEPKIEPVVPLHPSPAPDLALEVAQLKEAHSDIQELKDMVQKQDLILLWYISRGPGPGPSTIYNLYKDSRSYSQPINTIINAYDHRLAEMENSSRVECEKYQSSLHQLQTDHKIALSTISNQTKTDTDKLSAHLLSAQETITQQAQTVDRLTDGIKSLETRLVSTTDKLEQSVKSNKLLMSKVGELDSLYIKSELHLADAIRERDRAQRWVQAYKGSVEDYESCVRESGLALILHSDLIHDVAPGSLLLTKHVKNMVRDLQDMGRKMSSYEHEYEKEKKDHSGNLQKYMIDLERKKAELTSAKDHLQESISTADRIKSERNYMSEQLFKLNQKLATSEENLQKLQRIKDDEMVDFQMKAKDQLRISREQYDTERVGLQAQVDMLQKSKIDLQLEIGRLSRERRSTAIELKSVHRNIALSRDQFRRDLGLF</sequence>
<evidence type="ECO:0000313" key="2">
    <source>
        <dbReference type="EMBL" id="KAH6600271.1"/>
    </source>
</evidence>
<feature type="coiled-coil region" evidence="1">
    <location>
        <begin position="318"/>
        <end position="405"/>
    </location>
</feature>
<protein>
    <submittedName>
        <fullName evidence="2">Uncharacterized protein</fullName>
    </submittedName>
</protein>
<comment type="caution">
    <text evidence="2">The sequence shown here is derived from an EMBL/GenBank/DDBJ whole genome shotgun (WGS) entry which is preliminary data.</text>
</comment>
<keyword evidence="1" id="KW-0175">Coiled coil</keyword>